<dbReference type="Pfam" id="PF02518">
    <property type="entry name" value="HATPase_c"/>
    <property type="match status" value="1"/>
</dbReference>
<evidence type="ECO:0000256" key="1">
    <source>
        <dbReference type="ARBA" id="ARBA00000085"/>
    </source>
</evidence>
<feature type="domain" description="HPt" evidence="19">
    <location>
        <begin position="1107"/>
        <end position="1202"/>
    </location>
</feature>
<evidence type="ECO:0000256" key="11">
    <source>
        <dbReference type="ARBA" id="ARBA00023136"/>
    </source>
</evidence>
<keyword evidence="13" id="KW-0597">Phosphoprotein</keyword>
<dbReference type="InterPro" id="IPR005467">
    <property type="entry name" value="His_kinase_dom"/>
</dbReference>
<dbReference type="Gene3D" id="3.40.50.2300">
    <property type="match status" value="1"/>
</dbReference>
<dbReference type="InterPro" id="IPR035965">
    <property type="entry name" value="PAS-like_dom_sf"/>
</dbReference>
<dbReference type="SMART" id="SM00448">
    <property type="entry name" value="REC"/>
    <property type="match status" value="1"/>
</dbReference>
<reference evidence="20" key="1">
    <citation type="submission" date="2020-03" db="EMBL/GenBank/DDBJ databases">
        <title>Psychroflexus Maritimus sp. nov., isolate from marine sediment.</title>
        <authorList>
            <person name="Zhong Y.-L."/>
        </authorList>
    </citation>
    <scope>NUCLEOTIDE SEQUENCE</scope>
    <source>
        <strain evidence="20">C1</strain>
    </source>
</reference>
<dbReference type="PROSITE" id="PS50113">
    <property type="entry name" value="PAC"/>
    <property type="match status" value="1"/>
</dbReference>
<dbReference type="InterPro" id="IPR000014">
    <property type="entry name" value="PAS"/>
</dbReference>
<evidence type="ECO:0000256" key="9">
    <source>
        <dbReference type="ARBA" id="ARBA00022840"/>
    </source>
</evidence>
<keyword evidence="9" id="KW-0067">ATP-binding</keyword>
<dbReference type="SMART" id="SM00387">
    <property type="entry name" value="HATPase_c"/>
    <property type="match status" value="1"/>
</dbReference>
<keyword evidence="5" id="KW-0997">Cell inner membrane</keyword>
<dbReference type="GO" id="GO:0005886">
    <property type="term" value="C:plasma membrane"/>
    <property type="evidence" value="ECO:0007669"/>
    <property type="project" value="UniProtKB-SubCell"/>
</dbReference>
<keyword evidence="10" id="KW-1133">Transmembrane helix</keyword>
<evidence type="ECO:0000313" key="21">
    <source>
        <dbReference type="Proteomes" id="UP000643701"/>
    </source>
</evidence>
<comment type="catalytic activity">
    <reaction evidence="1">
        <text>ATP + protein L-histidine = ADP + protein N-phospho-L-histidine.</text>
        <dbReference type="EC" id="2.7.13.3"/>
    </reaction>
</comment>
<dbReference type="InterPro" id="IPR003594">
    <property type="entry name" value="HATPase_dom"/>
</dbReference>
<evidence type="ECO:0000256" key="10">
    <source>
        <dbReference type="ARBA" id="ARBA00022989"/>
    </source>
</evidence>
<dbReference type="Gene3D" id="3.30.450.40">
    <property type="match status" value="1"/>
</dbReference>
<dbReference type="NCBIfam" id="TIGR00229">
    <property type="entry name" value="sensory_box"/>
    <property type="match status" value="2"/>
</dbReference>
<dbReference type="InterPro" id="IPR001789">
    <property type="entry name" value="Sig_transdc_resp-reg_receiver"/>
</dbReference>
<dbReference type="Proteomes" id="UP000643701">
    <property type="component" value="Unassembled WGS sequence"/>
</dbReference>
<sequence length="1202" mass="139883">MMTNNSTLLLELTFSVRSNLSEQYLLHETLIFYVKKLNCQCAFILPTKEIELSQSTYIYPKAFRENRCFEEIKQKLAKDKEVRSKQKMSPSFFKIDSFFIYIYTLSNYGNIVLVKTSAFPENFENELIPVFQFYGDTLLNTHKREYRTRIEQQLLEERLLVKTILDHIPIRINLKNNKGKIKLANKEELAFHKLNTETELIGKNEDQFYSEETQERIKLKDQYILHKKQAILNKEIIDRNNRHSLISKLPFIINDNEVEGIISLVLDISNNKKKEKDLNFFQSIINQSSDAIFLTYENGSIYYCNTFAYQITGIKKDEINQYYYQDIDEDFKNKSAKKWQEQLQNLLKQDTYNYKTNFINLKTKERTPLEIKSKLIEKAGVKLIVSIGRDISEKIKNEKIIEEELKFQNLLLKISSTYINTELHSVEEIIQQSLKEIGEFVKADRSYIFEYDLQLKTSSNTYEWCAEGVSPEIENLQNVGTENLQDWLNKHERGKPFFVDKIEDLPDEGEMSVKEILSAQGIKSLITIPMIDNKKLIGFVGFDSVNHYKHYSNREKKLLELYADLLVNIEKRKKYAFRIKEQEERFQSLIKSVDLNLIELDRDFKIVYVNENFVNLYAYTNSELIGKNALTLFLNDQDKAVLYEQLTQMNLNQTLNIELTTYTKHKKQKIIYISIGLKLDERNNIIGYIGAFLDITQKKQLEADLKVAKEKAEAASKEKDRFLANMSHEIRTPLNIINGAIAEISKTKVEKEKDFLLEQTKNASEHLLSLVNNVLDMAKINANEMTLKEEAFDLEKICHNSFSILANLAKEKGLNYQINFALHLEQHLVGDATKLSQVIINLLNNAVKYTEKGDVVFKITKIKENKSQVVIEFEIADTGIGMSAEFLNLLFNEYTTEQHEHQSTGLGMTISKRIINLMNSEINIDSIKNKGTKVSFQLAFHKSSFLQNTSIKKPETSSKFKTTPKVLIVEDNKMNTLIVKKILERNNFETLEASNGEEALSIVQSNEIDLILMDIQMPVMDGIECTKIIRDKLKLNTPIIALTANVFKGDLEIFLKHGMNDFLTKPFKEKVLIEKCTSYLQRRPNKKEEEINTEFNLDQIKELTEGNKHFEEELITTFLDIISQTDNEFESLLSEENYEKAKRLCHKIKPSLIDFSLIEMVELSNEIMNTNQLEKLSLLCKSMKLSLERLKKRLHSFIYSEL</sequence>
<evidence type="ECO:0000259" key="15">
    <source>
        <dbReference type="PROSITE" id="PS50109"/>
    </source>
</evidence>
<keyword evidence="11" id="KW-0472">Membrane</keyword>
<dbReference type="InterPro" id="IPR011006">
    <property type="entry name" value="CheY-like_superfamily"/>
</dbReference>
<proteinExistence type="predicted"/>
<evidence type="ECO:0000256" key="2">
    <source>
        <dbReference type="ARBA" id="ARBA00004429"/>
    </source>
</evidence>
<dbReference type="Pfam" id="PF01590">
    <property type="entry name" value="GAF"/>
    <property type="match status" value="1"/>
</dbReference>
<feature type="modified residue" description="4-aspartylphosphate" evidence="13">
    <location>
        <position position="1014"/>
    </location>
</feature>
<evidence type="ECO:0000313" key="20">
    <source>
        <dbReference type="EMBL" id="NGZ89726.1"/>
    </source>
</evidence>
<dbReference type="EC" id="2.7.13.3" evidence="3"/>
<evidence type="ECO:0000256" key="13">
    <source>
        <dbReference type="PROSITE-ProRule" id="PRU00169"/>
    </source>
</evidence>
<dbReference type="InterPro" id="IPR003661">
    <property type="entry name" value="HisK_dim/P_dom"/>
</dbReference>
<organism evidence="20 21">
    <name type="scientific">Psychroflexus maritimus</name>
    <dbReference type="NCBI Taxonomy" id="2714865"/>
    <lineage>
        <taxon>Bacteria</taxon>
        <taxon>Pseudomonadati</taxon>
        <taxon>Bacteroidota</taxon>
        <taxon>Flavobacteriia</taxon>
        <taxon>Flavobacteriales</taxon>
        <taxon>Flavobacteriaceae</taxon>
        <taxon>Psychroflexus</taxon>
    </lineage>
</organism>
<dbReference type="CDD" id="cd17546">
    <property type="entry name" value="REC_hyHK_CKI1_RcsC-like"/>
    <property type="match status" value="1"/>
</dbReference>
<dbReference type="SUPFAM" id="SSF52172">
    <property type="entry name" value="CheY-like"/>
    <property type="match status" value="1"/>
</dbReference>
<dbReference type="Gene3D" id="1.10.287.130">
    <property type="match status" value="1"/>
</dbReference>
<keyword evidence="6" id="KW-0808">Transferase</keyword>
<dbReference type="InterPro" id="IPR008207">
    <property type="entry name" value="Sig_transdc_His_kin_Hpt_dom"/>
</dbReference>
<dbReference type="PROSITE" id="PS50894">
    <property type="entry name" value="HPT"/>
    <property type="match status" value="1"/>
</dbReference>
<keyword evidence="14" id="KW-0175">Coiled coil</keyword>
<keyword evidence="9" id="KW-0547">Nucleotide-binding</keyword>
<dbReference type="GO" id="GO:0000155">
    <property type="term" value="F:phosphorelay sensor kinase activity"/>
    <property type="evidence" value="ECO:0007669"/>
    <property type="project" value="InterPro"/>
</dbReference>
<feature type="coiled-coil region" evidence="14">
    <location>
        <begin position="698"/>
        <end position="725"/>
    </location>
</feature>
<evidence type="ECO:0000256" key="5">
    <source>
        <dbReference type="ARBA" id="ARBA00022519"/>
    </source>
</evidence>
<name>A0A967ACT0_9FLAO</name>
<dbReference type="CDD" id="cd00082">
    <property type="entry name" value="HisKA"/>
    <property type="match status" value="1"/>
</dbReference>
<dbReference type="InterPro" id="IPR000700">
    <property type="entry name" value="PAS-assoc_C"/>
</dbReference>
<comment type="caution">
    <text evidence="20">The sequence shown here is derived from an EMBL/GenBank/DDBJ whole genome shotgun (WGS) entry which is preliminary data.</text>
</comment>
<evidence type="ECO:0000256" key="3">
    <source>
        <dbReference type="ARBA" id="ARBA00012438"/>
    </source>
</evidence>
<feature type="domain" description="PAC" evidence="18">
    <location>
        <begin position="655"/>
        <end position="707"/>
    </location>
</feature>
<feature type="modified residue" description="Phosphohistidine" evidence="12">
    <location>
        <position position="1146"/>
    </location>
</feature>
<accession>A0A967ACT0</accession>
<feature type="domain" description="PAS" evidence="17">
    <location>
        <begin position="582"/>
        <end position="658"/>
    </location>
</feature>
<dbReference type="SUPFAM" id="SSF47226">
    <property type="entry name" value="Histidine-containing phosphotransfer domain, HPT domain"/>
    <property type="match status" value="1"/>
</dbReference>
<evidence type="ECO:0000259" key="17">
    <source>
        <dbReference type="PROSITE" id="PS50112"/>
    </source>
</evidence>
<evidence type="ECO:0000259" key="19">
    <source>
        <dbReference type="PROSITE" id="PS50894"/>
    </source>
</evidence>
<evidence type="ECO:0000256" key="12">
    <source>
        <dbReference type="PROSITE-ProRule" id="PRU00110"/>
    </source>
</evidence>
<dbReference type="SUPFAM" id="SSF55785">
    <property type="entry name" value="PYP-like sensor domain (PAS domain)"/>
    <property type="match status" value="3"/>
</dbReference>
<dbReference type="InterPro" id="IPR036890">
    <property type="entry name" value="HATPase_C_sf"/>
</dbReference>
<dbReference type="InterPro" id="IPR003018">
    <property type="entry name" value="GAF"/>
</dbReference>
<evidence type="ECO:0000259" key="16">
    <source>
        <dbReference type="PROSITE" id="PS50110"/>
    </source>
</evidence>
<dbReference type="PROSITE" id="PS50110">
    <property type="entry name" value="RESPONSE_REGULATORY"/>
    <property type="match status" value="1"/>
</dbReference>
<dbReference type="Gene3D" id="3.30.450.20">
    <property type="entry name" value="PAS domain"/>
    <property type="match status" value="3"/>
</dbReference>
<evidence type="ECO:0000256" key="4">
    <source>
        <dbReference type="ARBA" id="ARBA00022475"/>
    </source>
</evidence>
<dbReference type="SMART" id="SM00388">
    <property type="entry name" value="HisKA"/>
    <property type="match status" value="1"/>
</dbReference>
<feature type="domain" description="Histidine kinase" evidence="15">
    <location>
        <begin position="725"/>
        <end position="942"/>
    </location>
</feature>
<keyword evidence="7" id="KW-0812">Transmembrane</keyword>
<evidence type="ECO:0000256" key="14">
    <source>
        <dbReference type="SAM" id="Coils"/>
    </source>
</evidence>
<dbReference type="SUPFAM" id="SSF47384">
    <property type="entry name" value="Homodimeric domain of signal transducing histidine kinase"/>
    <property type="match status" value="1"/>
</dbReference>
<feature type="domain" description="PAS" evidence="17">
    <location>
        <begin position="277"/>
        <end position="350"/>
    </location>
</feature>
<protein>
    <recommendedName>
        <fullName evidence="3">histidine kinase</fullName>
        <ecNumber evidence="3">2.7.13.3</ecNumber>
    </recommendedName>
</protein>
<comment type="subcellular location">
    <subcellularLocation>
        <location evidence="2">Cell inner membrane</location>
        <topology evidence="2">Multi-pass membrane protein</topology>
    </subcellularLocation>
</comment>
<keyword evidence="4" id="KW-1003">Cell membrane</keyword>
<dbReference type="PROSITE" id="PS50109">
    <property type="entry name" value="HIS_KIN"/>
    <property type="match status" value="1"/>
</dbReference>
<gene>
    <name evidence="20" type="ORF">G7034_05615</name>
</gene>
<dbReference type="AlphaFoldDB" id="A0A967ACT0"/>
<evidence type="ECO:0000256" key="6">
    <source>
        <dbReference type="ARBA" id="ARBA00022679"/>
    </source>
</evidence>
<dbReference type="PROSITE" id="PS50112">
    <property type="entry name" value="PAS"/>
    <property type="match status" value="2"/>
</dbReference>
<dbReference type="InterPro" id="IPR036097">
    <property type="entry name" value="HisK_dim/P_sf"/>
</dbReference>
<keyword evidence="21" id="KW-1185">Reference proteome</keyword>
<evidence type="ECO:0000256" key="8">
    <source>
        <dbReference type="ARBA" id="ARBA00022777"/>
    </source>
</evidence>
<dbReference type="SUPFAM" id="SSF55781">
    <property type="entry name" value="GAF domain-like"/>
    <property type="match status" value="1"/>
</dbReference>
<keyword evidence="8" id="KW-0418">Kinase</keyword>
<evidence type="ECO:0000256" key="7">
    <source>
        <dbReference type="ARBA" id="ARBA00022692"/>
    </source>
</evidence>
<feature type="domain" description="Response regulatory" evidence="16">
    <location>
        <begin position="965"/>
        <end position="1080"/>
    </location>
</feature>
<dbReference type="SMART" id="SM00091">
    <property type="entry name" value="PAS"/>
    <property type="match status" value="2"/>
</dbReference>
<dbReference type="CDD" id="cd00130">
    <property type="entry name" value="PAS"/>
    <property type="match status" value="1"/>
</dbReference>
<dbReference type="EMBL" id="JAANAS010000041">
    <property type="protein sequence ID" value="NGZ89726.1"/>
    <property type="molecule type" value="Genomic_DNA"/>
</dbReference>
<dbReference type="Pfam" id="PF00512">
    <property type="entry name" value="HisKA"/>
    <property type="match status" value="1"/>
</dbReference>
<dbReference type="InterPro" id="IPR029016">
    <property type="entry name" value="GAF-like_dom_sf"/>
</dbReference>
<dbReference type="Gene3D" id="3.30.565.10">
    <property type="entry name" value="Histidine kinase-like ATPase, C-terminal domain"/>
    <property type="match status" value="1"/>
</dbReference>
<dbReference type="InterPro" id="IPR036641">
    <property type="entry name" value="HPT_dom_sf"/>
</dbReference>
<evidence type="ECO:0000259" key="18">
    <source>
        <dbReference type="PROSITE" id="PS50113"/>
    </source>
</evidence>
<dbReference type="Pfam" id="PF13426">
    <property type="entry name" value="PAS_9"/>
    <property type="match status" value="3"/>
</dbReference>
<dbReference type="PANTHER" id="PTHR43047">
    <property type="entry name" value="TWO-COMPONENT HISTIDINE PROTEIN KINASE"/>
    <property type="match status" value="1"/>
</dbReference>
<dbReference type="Gene3D" id="1.20.120.160">
    <property type="entry name" value="HPT domain"/>
    <property type="match status" value="1"/>
</dbReference>
<dbReference type="SUPFAM" id="SSF55874">
    <property type="entry name" value="ATPase domain of HSP90 chaperone/DNA topoisomerase II/histidine kinase"/>
    <property type="match status" value="1"/>
</dbReference>
<dbReference type="Pfam" id="PF00072">
    <property type="entry name" value="Response_reg"/>
    <property type="match status" value="1"/>
</dbReference>